<feature type="chain" id="PRO_5002002465" description="Periplasmic heavy metal sensor" evidence="1">
    <location>
        <begin position="22"/>
        <end position="149"/>
    </location>
</feature>
<dbReference type="AlphaFoldDB" id="A0A0A2LPU0"/>
<protein>
    <recommendedName>
        <fullName evidence="4">Periplasmic heavy metal sensor</fullName>
    </recommendedName>
</protein>
<dbReference type="Proteomes" id="UP000030129">
    <property type="component" value="Unassembled WGS sequence"/>
</dbReference>
<evidence type="ECO:0000256" key="1">
    <source>
        <dbReference type="SAM" id="SignalP"/>
    </source>
</evidence>
<keyword evidence="1" id="KW-0732">Signal</keyword>
<reference evidence="2 3" key="1">
    <citation type="submission" date="2013-09" db="EMBL/GenBank/DDBJ databases">
        <authorList>
            <person name="Zeng Z."/>
            <person name="Chen C."/>
        </authorList>
    </citation>
    <scope>NUCLEOTIDE SEQUENCE [LARGE SCALE GENOMIC DNA]</scope>
    <source>
        <strain evidence="2 3">F44-8</strain>
    </source>
</reference>
<keyword evidence="3" id="KW-1185">Reference proteome</keyword>
<proteinExistence type="predicted"/>
<sequence length="149" mass="17364">MKYFKLLVFAFLLLSGYESMAQYGYGSYYDPYYGSGYSPGVDRRIATQRGKKSIRKNKDEKPKDLSVVMSDYLAKELKLDDFQKAAVKSVYDERKDEILALSQNQSDTRDVITDKFRVISEEIDKEIIPLLSEEQKTAYQKIIEERNKK</sequence>
<organism evidence="2 3">
    <name type="scientific">Flavobacterium beibuense F44-8</name>
    <dbReference type="NCBI Taxonomy" id="1406840"/>
    <lineage>
        <taxon>Bacteria</taxon>
        <taxon>Pseudomonadati</taxon>
        <taxon>Bacteroidota</taxon>
        <taxon>Flavobacteriia</taxon>
        <taxon>Flavobacteriales</taxon>
        <taxon>Flavobacteriaceae</taxon>
        <taxon>Flavobacterium</taxon>
    </lineage>
</organism>
<name>A0A0A2LPU0_9FLAO</name>
<gene>
    <name evidence="2" type="ORF">Q763_06820</name>
</gene>
<dbReference type="RefSeq" id="WP_157499359.1">
    <property type="nucleotide sequence ID" value="NZ_JRLV01000006.1"/>
</dbReference>
<evidence type="ECO:0000313" key="2">
    <source>
        <dbReference type="EMBL" id="KGO81974.1"/>
    </source>
</evidence>
<accession>A0A0A2LPU0</accession>
<evidence type="ECO:0008006" key="4">
    <source>
        <dbReference type="Google" id="ProtNLM"/>
    </source>
</evidence>
<feature type="signal peptide" evidence="1">
    <location>
        <begin position="1"/>
        <end position="21"/>
    </location>
</feature>
<dbReference type="EMBL" id="JRLV01000006">
    <property type="protein sequence ID" value="KGO81974.1"/>
    <property type="molecule type" value="Genomic_DNA"/>
</dbReference>
<evidence type="ECO:0000313" key="3">
    <source>
        <dbReference type="Proteomes" id="UP000030129"/>
    </source>
</evidence>
<comment type="caution">
    <text evidence="2">The sequence shown here is derived from an EMBL/GenBank/DDBJ whole genome shotgun (WGS) entry which is preliminary data.</text>
</comment>